<proteinExistence type="predicted"/>
<protein>
    <submittedName>
        <fullName evidence="4">S9 family peptidase</fullName>
    </submittedName>
</protein>
<keyword evidence="1" id="KW-0378">Hydrolase</keyword>
<dbReference type="InterPro" id="IPR029058">
    <property type="entry name" value="AB_hydrolase_fold"/>
</dbReference>
<comment type="caution">
    <text evidence="4">The sequence shown here is derived from an EMBL/GenBank/DDBJ whole genome shotgun (WGS) entry which is preliminary data.</text>
</comment>
<evidence type="ECO:0000313" key="4">
    <source>
        <dbReference type="EMBL" id="TYK64251.1"/>
    </source>
</evidence>
<organism evidence="4 5">
    <name type="scientific">Colwellia echini</name>
    <dbReference type="NCBI Taxonomy" id="1982103"/>
    <lineage>
        <taxon>Bacteria</taxon>
        <taxon>Pseudomonadati</taxon>
        <taxon>Pseudomonadota</taxon>
        <taxon>Gammaproteobacteria</taxon>
        <taxon>Alteromonadales</taxon>
        <taxon>Colwelliaceae</taxon>
        <taxon>Colwellia</taxon>
    </lineage>
</organism>
<evidence type="ECO:0000256" key="2">
    <source>
        <dbReference type="SAM" id="SignalP"/>
    </source>
</evidence>
<keyword evidence="5" id="KW-1185">Reference proteome</keyword>
<dbReference type="SUPFAM" id="SSF53474">
    <property type="entry name" value="alpha/beta-Hydrolases"/>
    <property type="match status" value="1"/>
</dbReference>
<dbReference type="Proteomes" id="UP000815846">
    <property type="component" value="Unassembled WGS sequence"/>
</dbReference>
<feature type="domain" description="Peptidase S9 prolyl oligopeptidase catalytic" evidence="3">
    <location>
        <begin position="492"/>
        <end position="704"/>
    </location>
</feature>
<feature type="chain" id="PRO_5047153998" evidence="2">
    <location>
        <begin position="46"/>
        <end position="704"/>
    </location>
</feature>
<name>A0ABY3MSS9_9GAMM</name>
<evidence type="ECO:0000256" key="1">
    <source>
        <dbReference type="ARBA" id="ARBA00022801"/>
    </source>
</evidence>
<sequence length="704" mass="78451">MFCHFTISCQYPCTFCKVINNMKLIIKLFCVTLFSLFCLTNTANAKIPLAAYGNTPNTSLMTISPSGKFIGFRKTSADKDVYMVFSLKENKVVASVDVGDSKPSKAYFVSDKQVILVVGKYQQTHGFYGSSPQHSTYALGFNLSTNKIYRLLIPGEGIYDNQWGLGDISGISADGDFVYMPAYVGGVLSGEWEGVDKDLMKTRLTGSRKPRSFIKGTENTRDYFMDGNDNVLARTSYDNEKNIYTIQSNINDSWIDIYQEANEISFSIKGITPDKKHLVLGRYIDKKNKANLAIPVDGSAIMPNRSSSQPTQELPTTEDNNLTYYTMSLIDGSISDKPIFSNNNASIESVIVDVNRIVYGVKYSGFLPSYKFFDERITERVTQLTKSFANTAIHLKDWTADWKNILVFIEGQESSGEYVIVNKKNELNVVSTGRPAIPYTSVHPISVLKYTAQDGMKIPALITKPKSWNGKTKLPTIMLPHDGPESYDSIGFDWMAQYFAEQGYLVIQPQFRGSAGFGTKHRDAGYGELGKKMQSDLTQALAAMVRKGVADPDRVCIVGGNYGGYAALAAGAFNPDLYQCIVAFNGVSDLEMMVSKKKQKLGDDNWVLNYWDKVAGNNKDKTILLEEISPINHTANFTAPVLLIHSENDSTVPFKQSSEMHGALQEKNKESILITLDKDDHYLNLSETRVQVLTEISQFLKEHI</sequence>
<dbReference type="Pfam" id="PF00326">
    <property type="entry name" value="Peptidase_S9"/>
    <property type="match status" value="1"/>
</dbReference>
<evidence type="ECO:0000259" key="3">
    <source>
        <dbReference type="Pfam" id="PF00326"/>
    </source>
</evidence>
<gene>
    <name evidence="4" type="ORF">CWS31_016605</name>
</gene>
<dbReference type="Gene3D" id="3.40.50.1820">
    <property type="entry name" value="alpha/beta hydrolase"/>
    <property type="match status" value="1"/>
</dbReference>
<dbReference type="EMBL" id="PJAI02000034">
    <property type="protein sequence ID" value="TYK64251.1"/>
    <property type="molecule type" value="Genomic_DNA"/>
</dbReference>
<dbReference type="InterPro" id="IPR001375">
    <property type="entry name" value="Peptidase_S9_cat"/>
</dbReference>
<reference evidence="4 5" key="1">
    <citation type="submission" date="2019-08" db="EMBL/GenBank/DDBJ databases">
        <title>Microbe sample from Colwellia echini.</title>
        <authorList>
            <person name="Christiansen L."/>
            <person name="Pathiraja D."/>
            <person name="Schultz-Johansen M."/>
            <person name="Choi I.-G."/>
            <person name="Stougaard P."/>
        </authorList>
    </citation>
    <scope>NUCLEOTIDE SEQUENCE [LARGE SCALE GENOMIC DNA]</scope>
    <source>
        <strain evidence="4 5">A3</strain>
    </source>
</reference>
<dbReference type="PANTHER" id="PTHR42776">
    <property type="entry name" value="SERINE PEPTIDASE S9 FAMILY MEMBER"/>
    <property type="match status" value="1"/>
</dbReference>
<dbReference type="PANTHER" id="PTHR42776:SF27">
    <property type="entry name" value="DIPEPTIDYL PEPTIDASE FAMILY MEMBER 6"/>
    <property type="match status" value="1"/>
</dbReference>
<accession>A0ABY3MSS9</accession>
<keyword evidence="2" id="KW-0732">Signal</keyword>
<feature type="signal peptide" evidence="2">
    <location>
        <begin position="1"/>
        <end position="45"/>
    </location>
</feature>
<evidence type="ECO:0000313" key="5">
    <source>
        <dbReference type="Proteomes" id="UP000815846"/>
    </source>
</evidence>